<name>A0ABD1EK30_HYPHA</name>
<comment type="caution">
    <text evidence="14">Lacks conserved residue(s) required for the propagation of feature annotation.</text>
</comment>
<evidence type="ECO:0000256" key="6">
    <source>
        <dbReference type="ARBA" id="ARBA00022801"/>
    </source>
</evidence>
<comment type="subcellular location">
    <subcellularLocation>
        <location evidence="14">Nucleus</location>
    </subcellularLocation>
    <subcellularLocation>
        <location evidence="14">Mitochondrion</location>
    </subcellularLocation>
</comment>
<proteinExistence type="inferred from homology"/>
<dbReference type="PROSITE" id="PS00764">
    <property type="entry name" value="ENDONUCLEASE_III_1"/>
    <property type="match status" value="1"/>
</dbReference>
<evidence type="ECO:0000256" key="10">
    <source>
        <dbReference type="ARBA" id="ARBA00023204"/>
    </source>
</evidence>
<dbReference type="Gene3D" id="1.10.340.30">
    <property type="entry name" value="Hypothetical protein, domain 2"/>
    <property type="match status" value="1"/>
</dbReference>
<dbReference type="GO" id="GO:0003677">
    <property type="term" value="F:DNA binding"/>
    <property type="evidence" value="ECO:0007669"/>
    <property type="project" value="UniProtKB-UniRule"/>
</dbReference>
<keyword evidence="4" id="KW-0479">Metal-binding</keyword>
<accession>A0ABD1EK30</accession>
<evidence type="ECO:0000259" key="16">
    <source>
        <dbReference type="SMART" id="SM00478"/>
    </source>
</evidence>
<sequence length="312" mass="35546">MFSVFLKPYSKKSNFIKFAMSDRVTRSNVNTQNIDLSKFKSTTKKVLDNGKNEIKKDLKGTKRQHIKIESDDKEEGPKPSKNKNSTPPNWELILENLRDMRKKFDAPVDSMGCFKCADENASPEVIRYQHLLSLMLSSQTKDQVTYAAMLRLREHGCTVDKILTTSDEDLGNLIKPVGFWKKKAQYIKKATQILKSQYNGDIPKSIEELCKLPGVGPKMAHICMQTAWGEVTGIGVDTHVHRISNRLGWVKSKTPEQTRKELEGWLPLELWSEVNLLLVGFGQQTCLPTKPLCDSCKNKEICLYGMKNHKNK</sequence>
<dbReference type="AlphaFoldDB" id="A0ABD1EK30"/>
<evidence type="ECO:0000256" key="8">
    <source>
        <dbReference type="ARBA" id="ARBA00023004"/>
    </source>
</evidence>
<evidence type="ECO:0000256" key="3">
    <source>
        <dbReference type="ARBA" id="ARBA00022485"/>
    </source>
</evidence>
<keyword evidence="10 14" id="KW-0234">DNA repair</keyword>
<comment type="function">
    <text evidence="14">Bifunctional DNA N-glycosylase with associated apurinic/apyrimidinic (AP) lyase function that catalyzes the first step in base excision repair (BER), the primary repair pathway for the repair of oxidative DNA damage. The DNA N-glycosylase activity releases the damaged DNA base from DNA by cleaving the N-glycosidic bond, leaving an AP site. The AP lyase activity cleaves the phosphodiester bond 3' to the AP site by a beta-elimination. Primarily recognizes and repairs oxidative base damage of pyrimidines.</text>
</comment>
<dbReference type="GO" id="GO:0005739">
    <property type="term" value="C:mitochondrion"/>
    <property type="evidence" value="ECO:0007669"/>
    <property type="project" value="UniProtKB-SubCell"/>
</dbReference>
<evidence type="ECO:0000313" key="17">
    <source>
        <dbReference type="EMBL" id="KAL1494005.1"/>
    </source>
</evidence>
<dbReference type="FunFam" id="1.10.340.30:FF:000005">
    <property type="entry name" value="Endonuclease III-like protein 1"/>
    <property type="match status" value="1"/>
</dbReference>
<keyword evidence="5 14" id="KW-0227">DNA damage</keyword>
<dbReference type="GO" id="GO:0046872">
    <property type="term" value="F:metal ion binding"/>
    <property type="evidence" value="ECO:0007669"/>
    <property type="project" value="UniProtKB-KW"/>
</dbReference>
<keyword evidence="9" id="KW-0411">Iron-sulfur</keyword>
<keyword evidence="3" id="KW-0004">4Fe-4S</keyword>
<feature type="region of interest" description="Disordered" evidence="15">
    <location>
        <begin position="54"/>
        <end position="89"/>
    </location>
</feature>
<evidence type="ECO:0000256" key="11">
    <source>
        <dbReference type="ARBA" id="ARBA00023239"/>
    </source>
</evidence>
<dbReference type="InterPro" id="IPR030841">
    <property type="entry name" value="NTH1"/>
</dbReference>
<reference evidence="17 18" key="1">
    <citation type="submission" date="2024-05" db="EMBL/GenBank/DDBJ databases">
        <title>Genetic variation in Jamaican populations of the coffee berry borer (Hypothenemus hampei).</title>
        <authorList>
            <person name="Errbii M."/>
            <person name="Myrie A."/>
        </authorList>
    </citation>
    <scope>NUCLEOTIDE SEQUENCE [LARGE SCALE GENOMIC DNA]</scope>
    <source>
        <strain evidence="17">JA-Hopewell-2020-01-JO</strain>
        <tissue evidence="17">Whole body</tissue>
    </source>
</reference>
<feature type="compositionally biased region" description="Basic and acidic residues" evidence="15">
    <location>
        <begin position="54"/>
        <end position="78"/>
    </location>
</feature>
<dbReference type="EMBL" id="JBDJPC010000007">
    <property type="protein sequence ID" value="KAL1494005.1"/>
    <property type="molecule type" value="Genomic_DNA"/>
</dbReference>
<comment type="catalytic activity">
    <reaction evidence="13 14">
        <text>2'-deoxyribonucleotide-(2'-deoxyribose 5'-phosphate)-2'-deoxyribonucleotide-DNA = a 3'-end 2'-deoxyribonucleotide-(2,3-dehydro-2,3-deoxyribose 5'-phosphate)-DNA + a 5'-end 5'-phospho-2'-deoxyribonucleoside-DNA + H(+)</text>
        <dbReference type="Rhea" id="RHEA:66592"/>
        <dbReference type="Rhea" id="RHEA-COMP:13180"/>
        <dbReference type="Rhea" id="RHEA-COMP:16897"/>
        <dbReference type="Rhea" id="RHEA-COMP:17067"/>
        <dbReference type="ChEBI" id="CHEBI:15378"/>
        <dbReference type="ChEBI" id="CHEBI:136412"/>
        <dbReference type="ChEBI" id="CHEBI:157695"/>
        <dbReference type="ChEBI" id="CHEBI:167181"/>
        <dbReference type="EC" id="4.2.99.18"/>
    </reaction>
</comment>
<dbReference type="InterPro" id="IPR011257">
    <property type="entry name" value="DNA_glycosylase"/>
</dbReference>
<evidence type="ECO:0000256" key="13">
    <source>
        <dbReference type="ARBA" id="ARBA00044632"/>
    </source>
</evidence>
<evidence type="ECO:0000256" key="7">
    <source>
        <dbReference type="ARBA" id="ARBA00022946"/>
    </source>
</evidence>
<dbReference type="InterPro" id="IPR000445">
    <property type="entry name" value="HhH_motif"/>
</dbReference>
<evidence type="ECO:0000256" key="2">
    <source>
        <dbReference type="ARBA" id="ARBA00008343"/>
    </source>
</evidence>
<dbReference type="InterPro" id="IPR004035">
    <property type="entry name" value="Endouclease-III_FeS-bd_BS"/>
</dbReference>
<keyword evidence="12 14" id="KW-0326">Glycosidase</keyword>
<keyword evidence="18" id="KW-1185">Reference proteome</keyword>
<dbReference type="FunFam" id="1.10.1670.10:FF:000003">
    <property type="entry name" value="Endonuclease III homolog"/>
    <property type="match status" value="1"/>
</dbReference>
<dbReference type="InterPro" id="IPR003265">
    <property type="entry name" value="HhH-GPD_domain"/>
</dbReference>
<keyword evidence="14" id="KW-0539">Nucleus</keyword>
<keyword evidence="11 14" id="KW-0456">Lyase</keyword>
<dbReference type="Proteomes" id="UP001566132">
    <property type="component" value="Unassembled WGS sequence"/>
</dbReference>
<dbReference type="Gene3D" id="1.10.1670.10">
    <property type="entry name" value="Helix-hairpin-Helix base-excision DNA repair enzymes (C-terminal)"/>
    <property type="match status" value="1"/>
</dbReference>
<evidence type="ECO:0000256" key="1">
    <source>
        <dbReference type="ARBA" id="ARBA00001966"/>
    </source>
</evidence>
<dbReference type="EC" id="3.2.2.-" evidence="14"/>
<dbReference type="EC" id="4.2.99.18" evidence="14"/>
<keyword evidence="6 14" id="KW-0378">Hydrolase</keyword>
<comment type="caution">
    <text evidence="17">The sequence shown here is derived from an EMBL/GenBank/DDBJ whole genome shotgun (WGS) entry which is preliminary data.</text>
</comment>
<protein>
    <recommendedName>
        <fullName evidence="14">Endonuclease III homolog</fullName>
        <ecNumber evidence="14">3.2.2.-</ecNumber>
        <ecNumber evidence="14">4.2.99.18</ecNumber>
    </recommendedName>
    <alternativeName>
        <fullName evidence="14">Bifunctional DNA N-glycosylase/DNA-(apurinic or apyrimidinic site) lyase</fullName>
        <shortName evidence="14">DNA glycosylase/AP lyase</shortName>
    </alternativeName>
</protein>
<evidence type="ECO:0000256" key="14">
    <source>
        <dbReference type="HAMAP-Rule" id="MF_03183"/>
    </source>
</evidence>
<evidence type="ECO:0000256" key="12">
    <source>
        <dbReference type="ARBA" id="ARBA00023295"/>
    </source>
</evidence>
<evidence type="ECO:0000313" key="18">
    <source>
        <dbReference type="Proteomes" id="UP001566132"/>
    </source>
</evidence>
<keyword evidence="8" id="KW-0408">Iron</keyword>
<dbReference type="SMART" id="SM00478">
    <property type="entry name" value="ENDO3c"/>
    <property type="match status" value="1"/>
</dbReference>
<dbReference type="HAMAP" id="MF_03183">
    <property type="entry name" value="Endonuclease_III_Nth"/>
    <property type="match status" value="1"/>
</dbReference>
<evidence type="ECO:0000256" key="4">
    <source>
        <dbReference type="ARBA" id="ARBA00022723"/>
    </source>
</evidence>
<dbReference type="GO" id="GO:0005634">
    <property type="term" value="C:nucleus"/>
    <property type="evidence" value="ECO:0007669"/>
    <property type="project" value="UniProtKB-SubCell"/>
</dbReference>
<evidence type="ECO:0000256" key="9">
    <source>
        <dbReference type="ARBA" id="ARBA00023014"/>
    </source>
</evidence>
<dbReference type="GO" id="GO:0140078">
    <property type="term" value="F:class I DNA-(apurinic or apyrimidinic site) endonuclease activity"/>
    <property type="evidence" value="ECO:0007669"/>
    <property type="project" value="UniProtKB-EC"/>
</dbReference>
<gene>
    <name evidence="14" type="primary">NTH1</name>
    <name evidence="17" type="ORF">ABEB36_009680</name>
</gene>
<comment type="similarity">
    <text evidence="2 14">Belongs to the Nth/MutY family.</text>
</comment>
<dbReference type="InterPro" id="IPR004036">
    <property type="entry name" value="Endonuclease-III-like_CS2"/>
</dbReference>
<evidence type="ECO:0000256" key="15">
    <source>
        <dbReference type="SAM" id="MobiDB-lite"/>
    </source>
</evidence>
<organism evidence="17 18">
    <name type="scientific">Hypothenemus hampei</name>
    <name type="common">Coffee berry borer</name>
    <dbReference type="NCBI Taxonomy" id="57062"/>
    <lineage>
        <taxon>Eukaryota</taxon>
        <taxon>Metazoa</taxon>
        <taxon>Ecdysozoa</taxon>
        <taxon>Arthropoda</taxon>
        <taxon>Hexapoda</taxon>
        <taxon>Insecta</taxon>
        <taxon>Pterygota</taxon>
        <taxon>Neoptera</taxon>
        <taxon>Endopterygota</taxon>
        <taxon>Coleoptera</taxon>
        <taxon>Polyphaga</taxon>
        <taxon>Cucujiformia</taxon>
        <taxon>Curculionidae</taxon>
        <taxon>Scolytinae</taxon>
        <taxon>Hypothenemus</taxon>
    </lineage>
</organism>
<dbReference type="InterPro" id="IPR023170">
    <property type="entry name" value="HhH_base_excis_C"/>
</dbReference>
<evidence type="ECO:0000256" key="5">
    <source>
        <dbReference type="ARBA" id="ARBA00022763"/>
    </source>
</evidence>
<dbReference type="PANTHER" id="PTHR43286">
    <property type="entry name" value="ENDONUCLEASE III-LIKE PROTEIN 1"/>
    <property type="match status" value="1"/>
</dbReference>
<dbReference type="GO" id="GO:0051539">
    <property type="term" value="F:4 iron, 4 sulfur cluster binding"/>
    <property type="evidence" value="ECO:0007669"/>
    <property type="project" value="UniProtKB-KW"/>
</dbReference>
<dbReference type="Pfam" id="PF00730">
    <property type="entry name" value="HhH-GPD"/>
    <property type="match status" value="1"/>
</dbReference>
<dbReference type="GO" id="GO:0006285">
    <property type="term" value="P:base-excision repair, AP site formation"/>
    <property type="evidence" value="ECO:0007669"/>
    <property type="project" value="UniProtKB-UniRule"/>
</dbReference>
<dbReference type="SUPFAM" id="SSF48150">
    <property type="entry name" value="DNA-glycosylase"/>
    <property type="match status" value="1"/>
</dbReference>
<dbReference type="CDD" id="cd00056">
    <property type="entry name" value="ENDO3c"/>
    <property type="match status" value="1"/>
</dbReference>
<keyword evidence="7" id="KW-0809">Transit peptide</keyword>
<comment type="cofactor">
    <cofactor evidence="1">
        <name>[4Fe-4S] cluster</name>
        <dbReference type="ChEBI" id="CHEBI:49883"/>
    </cofactor>
</comment>
<dbReference type="PROSITE" id="PS01155">
    <property type="entry name" value="ENDONUCLEASE_III_2"/>
    <property type="match status" value="1"/>
</dbReference>
<dbReference type="Pfam" id="PF00633">
    <property type="entry name" value="HHH"/>
    <property type="match status" value="1"/>
</dbReference>
<keyword evidence="14" id="KW-0496">Mitochondrion</keyword>
<feature type="domain" description="HhH-GPD" evidence="16">
    <location>
        <begin position="136"/>
        <end position="284"/>
    </location>
</feature>
<dbReference type="GO" id="GO:0000703">
    <property type="term" value="F:oxidized pyrimidine nucleobase lesion DNA N-glycosylase activity"/>
    <property type="evidence" value="ECO:0007669"/>
    <property type="project" value="UniProtKB-UniRule"/>
</dbReference>
<dbReference type="PANTHER" id="PTHR43286:SF1">
    <property type="entry name" value="ENDONUCLEASE III-LIKE PROTEIN 1"/>
    <property type="match status" value="1"/>
</dbReference>